<keyword evidence="3" id="KW-1185">Reference proteome</keyword>
<reference evidence="2 3" key="1">
    <citation type="submission" date="2020-01" db="EMBL/GenBank/DDBJ databases">
        <title>Identification and distribution of gene clusters putatively required for synthesis of sphingolipid metabolism inhibitors in phylogenetically diverse species of the filamentous fungus Fusarium.</title>
        <authorList>
            <person name="Kim H.-S."/>
            <person name="Busman M."/>
            <person name="Brown D.W."/>
            <person name="Divon H."/>
            <person name="Uhlig S."/>
            <person name="Proctor R.H."/>
        </authorList>
    </citation>
    <scope>NUCLEOTIDE SEQUENCE [LARGE SCALE GENOMIC DNA]</scope>
    <source>
        <strain evidence="2 3">NRRL 20459</strain>
    </source>
</reference>
<evidence type="ECO:0000313" key="3">
    <source>
        <dbReference type="Proteomes" id="UP000554235"/>
    </source>
</evidence>
<comment type="caution">
    <text evidence="2">The sequence shown here is derived from an EMBL/GenBank/DDBJ whole genome shotgun (WGS) entry which is preliminary data.</text>
</comment>
<protein>
    <submittedName>
        <fullName evidence="2">Modin</fullName>
    </submittedName>
</protein>
<dbReference type="Proteomes" id="UP000554235">
    <property type="component" value="Unassembled WGS sequence"/>
</dbReference>
<organism evidence="2 3">
    <name type="scientific">Fusarium albosuccineum</name>
    <dbReference type="NCBI Taxonomy" id="1237068"/>
    <lineage>
        <taxon>Eukaryota</taxon>
        <taxon>Fungi</taxon>
        <taxon>Dikarya</taxon>
        <taxon>Ascomycota</taxon>
        <taxon>Pezizomycotina</taxon>
        <taxon>Sordariomycetes</taxon>
        <taxon>Hypocreomycetidae</taxon>
        <taxon>Hypocreales</taxon>
        <taxon>Nectriaceae</taxon>
        <taxon>Fusarium</taxon>
        <taxon>Fusarium decemcellulare species complex</taxon>
    </lineage>
</organism>
<gene>
    <name evidence="2" type="ORF">FALBO_5931</name>
</gene>
<feature type="signal peptide" evidence="1">
    <location>
        <begin position="1"/>
        <end position="29"/>
    </location>
</feature>
<accession>A0A8H4LFS6</accession>
<proteinExistence type="predicted"/>
<name>A0A8H4LFS6_9HYPO</name>
<dbReference type="AlphaFoldDB" id="A0A8H4LFS6"/>
<dbReference type="EMBL" id="JAADYS010000775">
    <property type="protein sequence ID" value="KAF4467202.1"/>
    <property type="molecule type" value="Genomic_DNA"/>
</dbReference>
<dbReference type="OrthoDB" id="5227693at2759"/>
<keyword evidence="1" id="KW-0732">Signal</keyword>
<evidence type="ECO:0000313" key="2">
    <source>
        <dbReference type="EMBL" id="KAF4467202.1"/>
    </source>
</evidence>
<sequence length="641" mass="72771">MSDSSNVASLAISVVALVVALVALAGTLAQVVQQYLATAVGYANCGEHVMGPWARHTQLKFRPWQPRFEVIFKAPVLFVTPDRLPDIGIGPDQDIYYLDSGWKADNFFNRHLIRRLDSRQITQDSVRSAYSAITQFILRSQSTVAPDVEPPTFPYSASWLALLKALQTVGPGSILEAERKIGAQLPHSQWKISWIAVQQAPYSLDLMPDGIKKPFALTTLGDLILMAAMLGTYWKEFNLRDDRYLADGNGYLLTGTNILHLGLMFTFQKYVAENPSRPLIPSVETTPYCFGFVPMFFGTRMVEHSRPRYSADFLGDSKVMKLWSKEKIAETLRSLGCNKKTLECFHDDERNKEHLFPIVFEVLGMLADTVHKVGLPCYRLPNPTPYRWNKESFCLSSLMERFAEFIRSSDHPAFKTGKTGQILASTSLLLNGKNTYTTPNQTSTAHLAVPKQDNNQEHQFGTPYYALKVCTEYLQIFASREIVLLIFRNHIDVVLDMLNKDDGNEQHPFALLQPGCQSLLETPLPKRQREKHMMHLYVNEVAKQVVDRTVHNLESRGYQRPKGNVAKTVTEVSPNEESQLAAEQTDETKVSSRDIEIEATEVWVVMMFRMMYWLWLHGFDRDDVQIPKSDLFGSKQPVYIS</sequence>
<evidence type="ECO:0000256" key="1">
    <source>
        <dbReference type="SAM" id="SignalP"/>
    </source>
</evidence>
<feature type="chain" id="PRO_5034707168" evidence="1">
    <location>
        <begin position="30"/>
        <end position="641"/>
    </location>
</feature>